<dbReference type="InterPro" id="IPR025715">
    <property type="entry name" value="FoP_C"/>
</dbReference>
<sequence>MNTTTAITLNDRFSMIKKDPSQNSVNSKNGRARSRSRNRNRRSASQLRGSRKSQQLLKQMERQHKMRMALKLKNKSIVASRGRVQGQIRRNQNRLAGVIRKTLTPQMLKRSNSQTRFIPLNDAPSRINRGRSRSRSRSRNRMQNTGSIQDRLGVRKGPSRMRQSIQNRGGQQQQQQQRGRSRSRNRLNRNNFKQQQPQNNAIRRRSNSVNARLGNNGPARNRSRNNLKQNSVQLRRSNSINARLGNVKGRAASRNRNNRNQLNRPMTGRIIKRKANQQNRKIGVRKANAIVGNAAARNVKKLQRGNNQQARGRARTRGQRQNNQGQQQQQRRGRSRTRRANQPNRGGQGGGKQKISKEQLDKQLDEYMAKA</sequence>
<dbReference type="OrthoDB" id="7791591at2759"/>
<dbReference type="AlphaFoldDB" id="A0A9J6CBY6"/>
<comment type="caution">
    <text evidence="4">The sequence shown here is derived from an EMBL/GenBank/DDBJ whole genome shotgun (WGS) entry which is preliminary data.</text>
</comment>
<feature type="compositionally biased region" description="Polar residues" evidence="2">
    <location>
        <begin position="105"/>
        <end position="116"/>
    </location>
</feature>
<feature type="compositionally biased region" description="Polar residues" evidence="2">
    <location>
        <begin position="224"/>
        <end position="241"/>
    </location>
</feature>
<proteinExistence type="predicted"/>
<evidence type="ECO:0000313" key="5">
    <source>
        <dbReference type="Proteomes" id="UP001107558"/>
    </source>
</evidence>
<feature type="region of interest" description="Disordered" evidence="2">
    <location>
        <begin position="105"/>
        <end position="371"/>
    </location>
</feature>
<organism evidence="4 5">
    <name type="scientific">Polypedilum vanderplanki</name>
    <name type="common">Sleeping chironomid midge</name>
    <dbReference type="NCBI Taxonomy" id="319348"/>
    <lineage>
        <taxon>Eukaryota</taxon>
        <taxon>Metazoa</taxon>
        <taxon>Ecdysozoa</taxon>
        <taxon>Arthropoda</taxon>
        <taxon>Hexapoda</taxon>
        <taxon>Insecta</taxon>
        <taxon>Pterygota</taxon>
        <taxon>Neoptera</taxon>
        <taxon>Endopterygota</taxon>
        <taxon>Diptera</taxon>
        <taxon>Nematocera</taxon>
        <taxon>Chironomoidea</taxon>
        <taxon>Chironomidae</taxon>
        <taxon>Chironominae</taxon>
        <taxon>Polypedilum</taxon>
        <taxon>Polypedilum</taxon>
    </lineage>
</organism>
<feature type="compositionally biased region" description="Low complexity" evidence="2">
    <location>
        <begin position="162"/>
        <end position="178"/>
    </location>
</feature>
<dbReference type="SMART" id="SM01218">
    <property type="entry name" value="FoP_duplication"/>
    <property type="match status" value="1"/>
</dbReference>
<keyword evidence="1" id="KW-0694">RNA-binding</keyword>
<feature type="compositionally biased region" description="Polar residues" evidence="2">
    <location>
        <begin position="192"/>
        <end position="201"/>
    </location>
</feature>
<feature type="compositionally biased region" description="Low complexity" evidence="2">
    <location>
        <begin position="319"/>
        <end position="330"/>
    </location>
</feature>
<accession>A0A9J6CBY6</accession>
<feature type="region of interest" description="Disordered" evidence="2">
    <location>
        <begin position="17"/>
        <end position="61"/>
    </location>
</feature>
<dbReference type="GO" id="GO:0003723">
    <property type="term" value="F:RNA binding"/>
    <property type="evidence" value="ECO:0007669"/>
    <property type="project" value="UniProtKB-KW"/>
</dbReference>
<evidence type="ECO:0000313" key="4">
    <source>
        <dbReference type="EMBL" id="KAG5679665.1"/>
    </source>
</evidence>
<feature type="compositionally biased region" description="Basic residues" evidence="2">
    <location>
        <begin position="30"/>
        <end position="42"/>
    </location>
</feature>
<dbReference type="EMBL" id="JADBJN010000001">
    <property type="protein sequence ID" value="KAG5679665.1"/>
    <property type="molecule type" value="Genomic_DNA"/>
</dbReference>
<evidence type="ECO:0000259" key="3">
    <source>
        <dbReference type="SMART" id="SM01218"/>
    </source>
</evidence>
<evidence type="ECO:0000256" key="1">
    <source>
        <dbReference type="ARBA" id="ARBA00022884"/>
    </source>
</evidence>
<feature type="compositionally biased region" description="Basic and acidic residues" evidence="2">
    <location>
        <begin position="355"/>
        <end position="371"/>
    </location>
</feature>
<feature type="compositionally biased region" description="Basic residues" evidence="2">
    <location>
        <begin position="128"/>
        <end position="140"/>
    </location>
</feature>
<feature type="domain" description="Chromatin target of PRMT1 protein C-terminal" evidence="3">
    <location>
        <begin position="303"/>
        <end position="370"/>
    </location>
</feature>
<feature type="compositionally biased region" description="Polar residues" evidence="2">
    <location>
        <begin position="46"/>
        <end position="57"/>
    </location>
</feature>
<keyword evidence="5" id="KW-1185">Reference proteome</keyword>
<protein>
    <recommendedName>
        <fullName evidence="3">Chromatin target of PRMT1 protein C-terminal domain-containing protein</fullName>
    </recommendedName>
</protein>
<dbReference type="Proteomes" id="UP001107558">
    <property type="component" value="Chromosome 1"/>
</dbReference>
<reference evidence="4" key="1">
    <citation type="submission" date="2021-03" db="EMBL/GenBank/DDBJ databases">
        <title>Chromosome level genome of the anhydrobiotic midge Polypedilum vanderplanki.</title>
        <authorList>
            <person name="Yoshida Y."/>
            <person name="Kikawada T."/>
            <person name="Gusev O."/>
        </authorList>
    </citation>
    <scope>NUCLEOTIDE SEQUENCE</scope>
    <source>
        <strain evidence="4">NIAS01</strain>
        <tissue evidence="4">Whole body or cell culture</tissue>
    </source>
</reference>
<gene>
    <name evidence="4" type="ORF">PVAND_009220</name>
</gene>
<evidence type="ECO:0000256" key="2">
    <source>
        <dbReference type="SAM" id="MobiDB-lite"/>
    </source>
</evidence>
<name>A0A9J6CBY6_POLVA</name>